<accession>V6SDM9</accession>
<reference evidence="2 3" key="1">
    <citation type="submission" date="2013-08" db="EMBL/GenBank/DDBJ databases">
        <title>Flavobacterium limnosediminis JC2902 genome sequencing.</title>
        <authorList>
            <person name="Lee K."/>
            <person name="Yi H."/>
            <person name="Park S."/>
            <person name="Chun J."/>
        </authorList>
    </citation>
    <scope>NUCLEOTIDE SEQUENCE [LARGE SCALE GENOMIC DNA]</scope>
    <source>
        <strain evidence="2 3">JC2902</strain>
    </source>
</reference>
<dbReference type="EMBL" id="AVGG01000039">
    <property type="protein sequence ID" value="ESU24661.1"/>
    <property type="molecule type" value="Genomic_DNA"/>
</dbReference>
<evidence type="ECO:0000313" key="2">
    <source>
        <dbReference type="EMBL" id="ESU24661.1"/>
    </source>
</evidence>
<evidence type="ECO:0008006" key="4">
    <source>
        <dbReference type="Google" id="ProtNLM"/>
    </source>
</evidence>
<name>V6SDM9_9FLAO</name>
<dbReference type="Proteomes" id="UP000018004">
    <property type="component" value="Unassembled WGS sequence"/>
</dbReference>
<organism evidence="2 3">
    <name type="scientific">Flavobacterium limnosediminis JC2902</name>
    <dbReference type="NCBI Taxonomy" id="1341181"/>
    <lineage>
        <taxon>Bacteria</taxon>
        <taxon>Pseudomonadati</taxon>
        <taxon>Bacteroidota</taxon>
        <taxon>Flavobacteriia</taxon>
        <taxon>Flavobacteriales</taxon>
        <taxon>Flavobacteriaceae</taxon>
        <taxon>Flavobacterium</taxon>
    </lineage>
</organism>
<dbReference type="PATRIC" id="fig|1341181.4.peg.3136"/>
<keyword evidence="1" id="KW-1133">Transmembrane helix</keyword>
<dbReference type="AlphaFoldDB" id="V6SDM9"/>
<comment type="caution">
    <text evidence="2">The sequence shown here is derived from an EMBL/GenBank/DDBJ whole genome shotgun (WGS) entry which is preliminary data.</text>
</comment>
<evidence type="ECO:0000256" key="1">
    <source>
        <dbReference type="SAM" id="Phobius"/>
    </source>
</evidence>
<keyword evidence="1" id="KW-0812">Transmembrane</keyword>
<dbReference type="STRING" id="1341181.FLJC2902T_31930"/>
<feature type="transmembrane region" description="Helical" evidence="1">
    <location>
        <begin position="17"/>
        <end position="40"/>
    </location>
</feature>
<dbReference type="RefSeq" id="WP_023580721.1">
    <property type="nucleotide sequence ID" value="NZ_AVGG01000039.1"/>
</dbReference>
<protein>
    <recommendedName>
        <fullName evidence="4">Phage abortive infection protein</fullName>
    </recommendedName>
</protein>
<feature type="transmembrane region" description="Helical" evidence="1">
    <location>
        <begin position="52"/>
        <end position="72"/>
    </location>
</feature>
<sequence>MEDYEKKQNNRLKQSKIILIVGILLLVISPYVLTRTFGIISFDQTGQIGDTIGGITSPIANLIGAILVYYAFLVQLDANKLIFEQISDEKKEQKINQNRNYIFEIFKLLKEEIYSFSIMKEKQVGSFENKRYVMVEYKGLQAIDIMLSKLMHNHEDFNHEDHKLKEFLHIIDLFKKFLRSLNETEINFADKKFFLESVEYMYSSKIKSSLEVLTKPCEKCGEFHSGDPKKLIALNDEIESSITKIKNSYA</sequence>
<dbReference type="eggNOG" id="ENOG5032FFZ">
    <property type="taxonomic scope" value="Bacteria"/>
</dbReference>
<keyword evidence="3" id="KW-1185">Reference proteome</keyword>
<evidence type="ECO:0000313" key="3">
    <source>
        <dbReference type="Proteomes" id="UP000018004"/>
    </source>
</evidence>
<proteinExistence type="predicted"/>
<gene>
    <name evidence="2" type="ORF">FLJC2902T_31930</name>
</gene>
<keyword evidence="1" id="KW-0472">Membrane</keyword>
<dbReference type="OrthoDB" id="6678638at2"/>